<protein>
    <submittedName>
        <fullName evidence="7">RNA polymerase subunit sigma</fullName>
    </submittedName>
</protein>
<feature type="domain" description="RNA polymerase sigma-70 region 2" evidence="5">
    <location>
        <begin position="13"/>
        <end position="76"/>
    </location>
</feature>
<evidence type="ECO:0000313" key="8">
    <source>
        <dbReference type="Proteomes" id="UP000196536"/>
    </source>
</evidence>
<dbReference type="InterPro" id="IPR013249">
    <property type="entry name" value="RNA_pol_sigma70_r4_t2"/>
</dbReference>
<dbReference type="InterPro" id="IPR039425">
    <property type="entry name" value="RNA_pol_sigma-70-like"/>
</dbReference>
<evidence type="ECO:0000313" key="7">
    <source>
        <dbReference type="EMBL" id="OUY08310.1"/>
    </source>
</evidence>
<organism evidence="7 8">
    <name type="scientific">Acinetobacter populi</name>
    <dbReference type="NCBI Taxonomy" id="1582270"/>
    <lineage>
        <taxon>Bacteria</taxon>
        <taxon>Pseudomonadati</taxon>
        <taxon>Pseudomonadota</taxon>
        <taxon>Gammaproteobacteria</taxon>
        <taxon>Moraxellales</taxon>
        <taxon>Moraxellaceae</taxon>
        <taxon>Acinetobacter</taxon>
    </lineage>
</organism>
<keyword evidence="8" id="KW-1185">Reference proteome</keyword>
<evidence type="ECO:0000259" key="5">
    <source>
        <dbReference type="Pfam" id="PF04542"/>
    </source>
</evidence>
<dbReference type="GO" id="GO:0003677">
    <property type="term" value="F:DNA binding"/>
    <property type="evidence" value="ECO:0007669"/>
    <property type="project" value="InterPro"/>
</dbReference>
<dbReference type="InterPro" id="IPR013325">
    <property type="entry name" value="RNA_pol_sigma_r2"/>
</dbReference>
<sequence>MNSAQINQQILHLYQQHHSWIYTWLYRKLGNSSDAADLAQDTFVRVLARQQDFELQQPRAYLTKIAKGLMINWIQHKNIERAYLEVLAEQPELEHPSPEKNVLIIETLTEAVQLLSELPETVRLTFLYVQLEGLKHQQVADKLNISISTVKRHIQQAYIHCLNLMLDAEDL</sequence>
<dbReference type="PANTHER" id="PTHR43133:SF63">
    <property type="entry name" value="RNA POLYMERASE SIGMA FACTOR FECI-RELATED"/>
    <property type="match status" value="1"/>
</dbReference>
<evidence type="ECO:0000256" key="2">
    <source>
        <dbReference type="ARBA" id="ARBA00023015"/>
    </source>
</evidence>
<dbReference type="GO" id="GO:0016987">
    <property type="term" value="F:sigma factor activity"/>
    <property type="evidence" value="ECO:0007669"/>
    <property type="project" value="UniProtKB-KW"/>
</dbReference>
<dbReference type="Proteomes" id="UP000196536">
    <property type="component" value="Unassembled WGS sequence"/>
</dbReference>
<accession>A0A1Z9Z1H5</accession>
<dbReference type="InterPro" id="IPR014284">
    <property type="entry name" value="RNA_pol_sigma-70_dom"/>
</dbReference>
<keyword evidence="4" id="KW-0804">Transcription</keyword>
<keyword evidence="3" id="KW-0731">Sigma factor</keyword>
<comment type="similarity">
    <text evidence="1">Belongs to the sigma-70 factor family. ECF subfamily.</text>
</comment>
<keyword evidence="2" id="KW-0805">Transcription regulation</keyword>
<evidence type="ECO:0000256" key="3">
    <source>
        <dbReference type="ARBA" id="ARBA00023082"/>
    </source>
</evidence>
<dbReference type="AlphaFoldDB" id="A0A1Z9Z1H5"/>
<evidence type="ECO:0000259" key="6">
    <source>
        <dbReference type="Pfam" id="PF08281"/>
    </source>
</evidence>
<reference evidence="7 8" key="1">
    <citation type="submission" date="2017-05" db="EMBL/GenBank/DDBJ databases">
        <title>Acinetobacter populi ANC 5415 (= PBJ7), whole genome shotgun sequencing project.</title>
        <authorList>
            <person name="Nemec A."/>
            <person name="Radolfova-Krizova L."/>
        </authorList>
    </citation>
    <scope>NUCLEOTIDE SEQUENCE [LARGE SCALE GENOMIC DNA]</scope>
    <source>
        <strain evidence="7 8">PBJ7</strain>
    </source>
</reference>
<dbReference type="InterPro" id="IPR036388">
    <property type="entry name" value="WH-like_DNA-bd_sf"/>
</dbReference>
<dbReference type="NCBIfam" id="TIGR02937">
    <property type="entry name" value="sigma70-ECF"/>
    <property type="match status" value="1"/>
</dbReference>
<comment type="caution">
    <text evidence="7">The sequence shown here is derived from an EMBL/GenBank/DDBJ whole genome shotgun (WGS) entry which is preliminary data.</text>
</comment>
<proteinExistence type="inferred from homology"/>
<evidence type="ECO:0000256" key="4">
    <source>
        <dbReference type="ARBA" id="ARBA00023163"/>
    </source>
</evidence>
<dbReference type="SUPFAM" id="SSF88659">
    <property type="entry name" value="Sigma3 and sigma4 domains of RNA polymerase sigma factors"/>
    <property type="match status" value="1"/>
</dbReference>
<dbReference type="InterPro" id="IPR007627">
    <property type="entry name" value="RNA_pol_sigma70_r2"/>
</dbReference>
<dbReference type="SUPFAM" id="SSF88946">
    <property type="entry name" value="Sigma2 domain of RNA polymerase sigma factors"/>
    <property type="match status" value="1"/>
</dbReference>
<gene>
    <name evidence="7" type="ORF">CAP51_01420</name>
</gene>
<dbReference type="RefSeq" id="WP_087618951.1">
    <property type="nucleotide sequence ID" value="NZ_NEXX01000001.1"/>
</dbReference>
<dbReference type="PANTHER" id="PTHR43133">
    <property type="entry name" value="RNA POLYMERASE ECF-TYPE SIGMA FACTO"/>
    <property type="match status" value="1"/>
</dbReference>
<dbReference type="Pfam" id="PF08281">
    <property type="entry name" value="Sigma70_r4_2"/>
    <property type="match status" value="1"/>
</dbReference>
<dbReference type="InterPro" id="IPR013324">
    <property type="entry name" value="RNA_pol_sigma_r3/r4-like"/>
</dbReference>
<dbReference type="Pfam" id="PF04542">
    <property type="entry name" value="Sigma70_r2"/>
    <property type="match status" value="1"/>
</dbReference>
<evidence type="ECO:0000256" key="1">
    <source>
        <dbReference type="ARBA" id="ARBA00010641"/>
    </source>
</evidence>
<dbReference type="GO" id="GO:0006352">
    <property type="term" value="P:DNA-templated transcription initiation"/>
    <property type="evidence" value="ECO:0007669"/>
    <property type="project" value="InterPro"/>
</dbReference>
<dbReference type="Gene3D" id="1.10.10.10">
    <property type="entry name" value="Winged helix-like DNA-binding domain superfamily/Winged helix DNA-binding domain"/>
    <property type="match status" value="1"/>
</dbReference>
<dbReference type="EMBL" id="NEXX01000001">
    <property type="protein sequence ID" value="OUY08310.1"/>
    <property type="molecule type" value="Genomic_DNA"/>
</dbReference>
<name>A0A1Z9Z1H5_9GAMM</name>
<dbReference type="OrthoDB" id="9797134at2"/>
<feature type="domain" description="RNA polymerase sigma factor 70 region 4 type 2" evidence="6">
    <location>
        <begin position="112"/>
        <end position="161"/>
    </location>
</feature>
<dbReference type="Gene3D" id="1.10.1740.10">
    <property type="match status" value="1"/>
</dbReference>